<proteinExistence type="predicted"/>
<sequence>MSTLEFDVGMSPEPWFIPYQASGLLATPAAVSLSNAARIKAECGPLGVMTYNETALPDFIDRNAIRKCVDHPSSTLQVESSSQKNPLQKRVCYYDKPYGCGRGNRCFQQCGVSGSGQWCWLAANHGMGDWVGCSLDEQCNSVNTDWGCGVGGQDCKACGCSCSGGDPPE</sequence>
<protein>
    <submittedName>
        <fullName evidence="1">Uncharacterized protein</fullName>
    </submittedName>
</protein>
<organism evidence="1 2">
    <name type="scientific">Apiosordaria backusii</name>
    <dbReference type="NCBI Taxonomy" id="314023"/>
    <lineage>
        <taxon>Eukaryota</taxon>
        <taxon>Fungi</taxon>
        <taxon>Dikarya</taxon>
        <taxon>Ascomycota</taxon>
        <taxon>Pezizomycotina</taxon>
        <taxon>Sordariomycetes</taxon>
        <taxon>Sordariomycetidae</taxon>
        <taxon>Sordariales</taxon>
        <taxon>Lasiosphaeriaceae</taxon>
        <taxon>Apiosordaria</taxon>
    </lineage>
</organism>
<evidence type="ECO:0000313" key="2">
    <source>
        <dbReference type="Proteomes" id="UP001172159"/>
    </source>
</evidence>
<keyword evidence="2" id="KW-1185">Reference proteome</keyword>
<comment type="caution">
    <text evidence="1">The sequence shown here is derived from an EMBL/GenBank/DDBJ whole genome shotgun (WGS) entry which is preliminary data.</text>
</comment>
<dbReference type="AlphaFoldDB" id="A0AA40AAT1"/>
<evidence type="ECO:0000313" key="1">
    <source>
        <dbReference type="EMBL" id="KAK0712213.1"/>
    </source>
</evidence>
<name>A0AA40AAT1_9PEZI</name>
<dbReference type="Proteomes" id="UP001172159">
    <property type="component" value="Unassembled WGS sequence"/>
</dbReference>
<dbReference type="EMBL" id="JAUKTV010000016">
    <property type="protein sequence ID" value="KAK0712213.1"/>
    <property type="molecule type" value="Genomic_DNA"/>
</dbReference>
<gene>
    <name evidence="1" type="ORF">B0T21DRAFT_352453</name>
</gene>
<accession>A0AA40AAT1</accession>
<reference evidence="1" key="1">
    <citation type="submission" date="2023-06" db="EMBL/GenBank/DDBJ databases">
        <title>Genome-scale phylogeny and comparative genomics of the fungal order Sordariales.</title>
        <authorList>
            <consortium name="Lawrence Berkeley National Laboratory"/>
            <person name="Hensen N."/>
            <person name="Bonometti L."/>
            <person name="Westerberg I."/>
            <person name="Brannstrom I.O."/>
            <person name="Guillou S."/>
            <person name="Cros-Aarteil S."/>
            <person name="Calhoun S."/>
            <person name="Haridas S."/>
            <person name="Kuo A."/>
            <person name="Mondo S."/>
            <person name="Pangilinan J."/>
            <person name="Riley R."/>
            <person name="Labutti K."/>
            <person name="Andreopoulos B."/>
            <person name="Lipzen A."/>
            <person name="Chen C."/>
            <person name="Yanf M."/>
            <person name="Daum C."/>
            <person name="Ng V."/>
            <person name="Clum A."/>
            <person name="Steindorff A."/>
            <person name="Ohm R."/>
            <person name="Martin F."/>
            <person name="Silar P."/>
            <person name="Natvig D."/>
            <person name="Lalanne C."/>
            <person name="Gautier V."/>
            <person name="Ament-Velasquez S.L."/>
            <person name="Kruys A."/>
            <person name="Hutchinson M.I."/>
            <person name="Powell A.J."/>
            <person name="Barry K."/>
            <person name="Miller A.N."/>
            <person name="Grigoriev I.V."/>
            <person name="Debuchy R."/>
            <person name="Gladieux P."/>
            <person name="Thoren M.H."/>
            <person name="Johannesson H."/>
        </authorList>
    </citation>
    <scope>NUCLEOTIDE SEQUENCE</scope>
    <source>
        <strain evidence="1">CBS 540.89</strain>
    </source>
</reference>